<dbReference type="SUPFAM" id="SSF55874">
    <property type="entry name" value="ATPase domain of HSP90 chaperone/DNA topoisomerase II/histidine kinase"/>
    <property type="match status" value="1"/>
</dbReference>
<dbReference type="RefSeq" id="WP_137339394.1">
    <property type="nucleotide sequence ID" value="NZ_SZVO01000003.1"/>
</dbReference>
<comment type="caution">
    <text evidence="1">The sequence shown here is derived from an EMBL/GenBank/DDBJ whole genome shotgun (WGS) entry which is preliminary data.</text>
</comment>
<reference evidence="1 2" key="1">
    <citation type="submission" date="2019-05" db="EMBL/GenBank/DDBJ databases">
        <title>Dyadobacter AR-3-8 sp. nov., isolated from arctic soil.</title>
        <authorList>
            <person name="Chaudhary D.K."/>
        </authorList>
    </citation>
    <scope>NUCLEOTIDE SEQUENCE [LARGE SCALE GENOMIC DNA]</scope>
    <source>
        <strain evidence="1 2">AR-3-8</strain>
    </source>
</reference>
<evidence type="ECO:0000313" key="2">
    <source>
        <dbReference type="Proteomes" id="UP000304900"/>
    </source>
</evidence>
<dbReference type="AlphaFoldDB" id="A0A4U6D7C8"/>
<proteinExistence type="predicted"/>
<dbReference type="EMBL" id="SZVO01000003">
    <property type="protein sequence ID" value="TKT92666.1"/>
    <property type="molecule type" value="Genomic_DNA"/>
</dbReference>
<dbReference type="InterPro" id="IPR036890">
    <property type="entry name" value="HATPase_C_sf"/>
</dbReference>
<accession>A0A4U6D7C8</accession>
<dbReference type="Proteomes" id="UP000304900">
    <property type="component" value="Unassembled WGS sequence"/>
</dbReference>
<keyword evidence="2" id="KW-1185">Reference proteome</keyword>
<name>A0A4U6D7C8_9BACT</name>
<evidence type="ECO:0000313" key="1">
    <source>
        <dbReference type="EMBL" id="TKT92666.1"/>
    </source>
</evidence>
<organism evidence="1 2">
    <name type="scientific">Dyadobacter frigoris</name>
    <dbReference type="NCBI Taxonomy" id="2576211"/>
    <lineage>
        <taxon>Bacteria</taxon>
        <taxon>Pseudomonadati</taxon>
        <taxon>Bacteroidota</taxon>
        <taxon>Cytophagia</taxon>
        <taxon>Cytophagales</taxon>
        <taxon>Spirosomataceae</taxon>
        <taxon>Dyadobacter</taxon>
    </lineage>
</organism>
<sequence length="347" mass="39532">MLAKNMGPGISVVREEYIKHKTEYDNGLLPIPFEIDLRGLKPGFISTATLTALLSVCYNLRKTFGQPIPAWLDWNPEVQRFLASLRFFQLANSLKIFKWLPGEEIIGGYTVSKIQESSTIVVFTNSMNYDDIKDRYAEVRRQLWDQIAPRLAFNIQDLVSNLREESAGIITNATLELIINGLIHGESETFVGIQRRSRTRLTVTVCDSGIGFPLSLAKTTNDILLSRKENLEGILYGCLATDSFESGLTRAIESVLNYKESYNQNYENEGYVVVSSFDAEVRWQKYNWERAKQITLEPSNNLQLKNNLAKIKRLRFDQSEGHETGYFLKYADNVSIKGTRITFEIGI</sequence>
<protein>
    <submittedName>
        <fullName evidence="1">Uncharacterized protein</fullName>
    </submittedName>
</protein>
<gene>
    <name evidence="1" type="ORF">FDK13_07575</name>
</gene>
<dbReference type="OrthoDB" id="9771198at2"/>